<dbReference type="AlphaFoldDB" id="A0A9P5A7P2"/>
<protein>
    <submittedName>
        <fullName evidence="1">Cytosine deaminase</fullName>
    </submittedName>
</protein>
<dbReference type="EMBL" id="PVQB02000786">
    <property type="protein sequence ID" value="KAF4333737.1"/>
    <property type="molecule type" value="Genomic_DNA"/>
</dbReference>
<dbReference type="OrthoDB" id="10266980at2759"/>
<comment type="caution">
    <text evidence="1">The sequence shown here is derived from an EMBL/GenBank/DDBJ whole genome shotgun (WGS) entry which is preliminary data.</text>
</comment>
<proteinExistence type="predicted"/>
<name>A0A9P5A7P2_9HYPO</name>
<keyword evidence="2" id="KW-1185">Reference proteome</keyword>
<dbReference type="PANTHER" id="PTHR32027">
    <property type="entry name" value="CYTOSINE DEAMINASE"/>
    <property type="match status" value="1"/>
</dbReference>
<evidence type="ECO:0000313" key="1">
    <source>
        <dbReference type="EMBL" id="KAF4333737.1"/>
    </source>
</evidence>
<organism evidence="1 2">
    <name type="scientific">Fusarium beomiforme</name>
    <dbReference type="NCBI Taxonomy" id="44412"/>
    <lineage>
        <taxon>Eukaryota</taxon>
        <taxon>Fungi</taxon>
        <taxon>Dikarya</taxon>
        <taxon>Ascomycota</taxon>
        <taxon>Pezizomycotina</taxon>
        <taxon>Sordariomycetes</taxon>
        <taxon>Hypocreomycetidae</taxon>
        <taxon>Hypocreales</taxon>
        <taxon>Nectriaceae</taxon>
        <taxon>Fusarium</taxon>
        <taxon>Fusarium burgessii species complex</taxon>
    </lineage>
</organism>
<dbReference type="Gene3D" id="3.20.20.140">
    <property type="entry name" value="Metal-dependent hydrolases"/>
    <property type="match status" value="1"/>
</dbReference>
<dbReference type="InterPro" id="IPR052349">
    <property type="entry name" value="Metallo-hydrolase_Enzymes"/>
</dbReference>
<dbReference type="InterPro" id="IPR032466">
    <property type="entry name" value="Metal_Hydrolase"/>
</dbReference>
<dbReference type="PANTHER" id="PTHR32027:SF0">
    <property type="entry name" value="CYTOSINE DEAMINASE"/>
    <property type="match status" value="1"/>
</dbReference>
<accession>A0A9P5A7P2</accession>
<dbReference type="SUPFAM" id="SSF51556">
    <property type="entry name" value="Metallo-dependent hydrolases"/>
    <property type="match status" value="1"/>
</dbReference>
<evidence type="ECO:0000313" key="2">
    <source>
        <dbReference type="Proteomes" id="UP000730481"/>
    </source>
</evidence>
<sequence>MDLKNVVLPYQDSSTEWDIRVEDGVVSSMKPAADKTTPSVMLPSLSHPHIHLDKPYLLTCNHSASPNHPDYSDLLPKSGGFQEAMENTAEAKKRYTKEDLYLRGSQLLATSYQQGVTSMRAFVEVDAVTQFQSLEVAIRLKKEFANFIHVQICLFAQDPILSGDDGVENLAVFLKALLTFNSEIDAIGTTPYVESDPGAHDRNIKWAIQTALQHGKHLDFHIEFNLEGKGTHMTVFESIIHELKRQSWPTHPGAPTVVLGHATRLTRASHEDLIAFSRLLRETKLPVHFVGLPTSDLYMMGRIGFDDSDYFEEGPPLSRPSGTINVPKLIQQYGIKTCLSVNNVGNPFTPHGNGDPLGIACWGVGLFHAGRVEDAKMLYEAISTKAMGAIMPSEEGYRKKFIVEEGKPLMPMLLFRNEENMEITSAAGGTIKVPARQRLKVQDIVWDPPETRLRSIIR</sequence>
<reference evidence="1" key="1">
    <citation type="journal article" date="2017" name="Mycologia">
        <title>Fusarium algeriense, sp. nov., a novel toxigenic crown rot pathogen of durum wheat from Algeria is nested in the Fusarium burgessii species complex.</title>
        <authorList>
            <person name="Laraba I."/>
            <person name="Keddad A."/>
            <person name="Boureghda H."/>
            <person name="Abdallah N."/>
            <person name="Vaughan M.M."/>
            <person name="Proctor R.H."/>
            <person name="Busman M."/>
            <person name="O'Donnell K."/>
        </authorList>
    </citation>
    <scope>NUCLEOTIDE SEQUENCE</scope>
    <source>
        <strain evidence="1">NRRL 25174</strain>
    </source>
</reference>
<dbReference type="GO" id="GO:0016814">
    <property type="term" value="F:hydrolase activity, acting on carbon-nitrogen (but not peptide) bonds, in cyclic amidines"/>
    <property type="evidence" value="ECO:0007669"/>
    <property type="project" value="TreeGrafter"/>
</dbReference>
<gene>
    <name evidence="1" type="ORF">FBEOM_12443</name>
</gene>
<reference evidence="1" key="2">
    <citation type="submission" date="2020-02" db="EMBL/GenBank/DDBJ databases">
        <title>Identification and distribution of gene clusters putatively required for synthesis of sphingolipid metabolism inhibitors in phylogenetically diverse species of the filamentous fungus Fusarium.</title>
        <authorList>
            <person name="Kim H.-S."/>
            <person name="Busman M."/>
            <person name="Brown D.W."/>
            <person name="Divon H."/>
            <person name="Uhlig S."/>
            <person name="Proctor R.H."/>
        </authorList>
    </citation>
    <scope>NUCLEOTIDE SEQUENCE</scope>
    <source>
        <strain evidence="1">NRRL 25174</strain>
    </source>
</reference>
<dbReference type="Proteomes" id="UP000730481">
    <property type="component" value="Unassembled WGS sequence"/>
</dbReference>